<dbReference type="InterPro" id="IPR041168">
    <property type="entry name" value="LodA_N"/>
</dbReference>
<reference evidence="4 5" key="1">
    <citation type="journal article" date="2017" name="Syst. Appl. Microbiol.">
        <title>Soybeans inoculated with root zone soils of Canadian native legumes harbour diverse and novel Bradyrhizobium spp. that possess agricultural potential.</title>
        <authorList>
            <person name="Bromfield E.S.P."/>
            <person name="Cloutier S."/>
            <person name="Tambong J.T."/>
            <person name="Tran Thi T.V."/>
        </authorList>
    </citation>
    <scope>NUCLEOTIDE SEQUENCE [LARGE SCALE GENOMIC DNA]</scope>
    <source>
        <strain evidence="4 5">323S2</strain>
    </source>
</reference>
<reference evidence="4 5" key="3">
    <citation type="journal article" date="2022" name="Int. J. Syst. Evol. Microbiol.">
        <title>Strains of Bradyrhizobium barranii sp. nov. associated with legumes native to Canada are symbionts of soybeans and belong to different subspecies (subsp. barranii subsp. nov. and subsp. apii subsp. nov.) and symbiovars (sv. glycinearum and sv. septentrionale).</title>
        <authorList>
            <person name="Bromfield E.S.P."/>
            <person name="Cloutier S."/>
            <person name="Wasai-Hara S."/>
            <person name="Minamisawa K."/>
        </authorList>
    </citation>
    <scope>NUCLEOTIDE SEQUENCE [LARGE SCALE GENOMIC DNA]</scope>
    <source>
        <strain evidence="4 5">323S2</strain>
    </source>
</reference>
<dbReference type="InterPro" id="IPR002227">
    <property type="entry name" value="Tyrosinase_Cu-bd"/>
</dbReference>
<dbReference type="GO" id="GO:0016491">
    <property type="term" value="F:oxidoreductase activity"/>
    <property type="evidence" value="ECO:0007669"/>
    <property type="project" value="InterPro"/>
</dbReference>
<dbReference type="InterPro" id="IPR041173">
    <property type="entry name" value="LodA_C"/>
</dbReference>
<reference evidence="3" key="2">
    <citation type="submission" date="2020-06" db="EMBL/GenBank/DDBJ databases">
        <title>Whole Genome Sequence of Bradyrhizobium sp. Strain 323S2.</title>
        <authorList>
            <person name="Bromfield E.S.P."/>
        </authorList>
    </citation>
    <scope>NUCLEOTIDE SEQUENCE [LARGE SCALE GENOMIC DNA]</scope>
    <source>
        <strain evidence="3">323S2</strain>
    </source>
</reference>
<evidence type="ECO:0000313" key="3">
    <source>
        <dbReference type="EMBL" id="NYY89657.1"/>
    </source>
</evidence>
<gene>
    <name evidence="4" type="ORF">G6321_00053585</name>
    <name evidence="3" type="ORF">G6321_14855</name>
</gene>
<feature type="domain" description="Tyrosinase copper-binding" evidence="2">
    <location>
        <begin position="810"/>
        <end position="821"/>
    </location>
</feature>
<dbReference type="InterPro" id="IPR033798">
    <property type="entry name" value="LodA-like"/>
</dbReference>
<dbReference type="SMART" id="SM01236">
    <property type="entry name" value="Haem_oxygenase_2"/>
    <property type="match status" value="1"/>
</dbReference>
<protein>
    <submittedName>
        <fullName evidence="3">Iron-containing redox enzyme family protein</fullName>
    </submittedName>
    <submittedName>
        <fullName evidence="4">LodA/GoxA family CTQ-dependent oxidase</fullName>
    </submittedName>
</protein>
<dbReference type="RefSeq" id="WP_166346001.1">
    <property type="nucleotide sequence ID" value="NZ_CP088280.1"/>
</dbReference>
<sequence>MFERTAYCKIHPAVGIARVGNSPNGYFIGPEIPGVFETPIGGFKDVGERGLGIPPRIKRQAARFRIFAYDEAGVGLGEITLEDAEIEWSVHLVNSKAEGDRFAGTAGEELPLGERRPRDSWRNADIDDRASLVIDPGERHVTGQLQEACFDGGTFRGTEVPLGHIRTDEDGRLLVLGGFGKSASSNPGQTISNYANNDRWHDDVSDGPVKARVTLKSGRAVDVQAAWVVVAPPDFAPSVSNVITLYDVAVDVALRHELGPVPGAANARPSFTRDIAPIFDRLSRLAWVQDGARGAGTGGSDFANLDELAAASLERRKIIFERFRNPNLALDSPEAKKQASSDFVPALSGDSGDAAPNNPANWLSLTKTQYEALGKWRDGNCDSDWKGSFPEPSKEISPDGLDRAAYEACSGGAFYPGIEGGWLLRNPHAYEAPFRLSHARLRPGDVTRHMACPWQADFFECRWHWWPAQRPDEVLTIETYRRLREIEDLLTDMDPSDRGVEILRQESLKLLKDRSSWTRGMPDEDPEGDLAMIERWSQQGFVVTSDQYGGAFKLPDGSAALVETERERYDGLSWGEYFHILTNIEQHPEFLPKAKQIARQFFAGADYSEDNYSKFEYSPDALDDRFKTIYDAFVDKMNDRSRMDTGLIQWPIVVRYDGDREITKDITFDVKPFSDRAIKERIRQRAPFNLVDGAWLQRIQAAGPVDEIRSHLFAIWDDEAGNGRAEQNHCNVYDTLLRSVNVYMPPITARKFVEQGLLDSAFVQPVFQLAVSLFPDEFFPELLGMTLYLEWEATPTLTPTVRSFKERGIDPHFYSLHVAIDNITAGHGFMAKEAVKMYLQKVEDESGGEGVRQAWSRIWSGYVTWATAGDLGTDLLELCMIIDRKQIDLAYPAMLRKEQIADRSELAAKLREAALGGGDPFPRYLVGRFGAKTTDAILHSAGGAPLQQALLASIVDELNRLVQDEESFFSADRFTGIALGEDTQKLLAKVVSGEDLVRLNRLLLRDGFPGIVAGIPELKPVPFPDYRAHYKKAFIALIKSKAYAAKPLHREVMIGEHILAEMFDDPERLVEVLAGSNLIDISHPRSSRLFEAMSFSGPMYKIFTEEEKTVILDWIESMQEGAAPAQPVPEPSPEDAARKVLALIETHRKVAGNVQRHAQYQVGGKSLKDWFDDPRGLMAAFANSADWVVPGSSDASRLFVEFSTGKMAFMGAGEVIRQWIDTGAAIPPQLPADHSIAFSTTALPLREHLSTFLPIPDGPVPANVAVAPAVKRIRSDFANRRKLLGMGSVH</sequence>
<dbReference type="Pfam" id="PF14518">
    <property type="entry name" value="Haem_oxygenas_2"/>
    <property type="match status" value="1"/>
</dbReference>
<dbReference type="EMBL" id="CP088280">
    <property type="protein sequence ID" value="UGX94277.1"/>
    <property type="molecule type" value="Genomic_DNA"/>
</dbReference>
<evidence type="ECO:0000259" key="2">
    <source>
        <dbReference type="PROSITE" id="PS00498"/>
    </source>
</evidence>
<proteinExistence type="predicted"/>
<evidence type="ECO:0000313" key="4">
    <source>
        <dbReference type="EMBL" id="UGX94277.1"/>
    </source>
</evidence>
<dbReference type="Proteomes" id="UP000564836">
    <property type="component" value="Chromosome"/>
</dbReference>
<dbReference type="Gene3D" id="1.20.910.10">
    <property type="entry name" value="Heme oxygenase-like"/>
    <property type="match status" value="1"/>
</dbReference>
<dbReference type="Pfam" id="PF17990">
    <property type="entry name" value="LodA_N"/>
    <property type="match status" value="1"/>
</dbReference>
<feature type="region of interest" description="Disordered" evidence="1">
    <location>
        <begin position="331"/>
        <end position="360"/>
    </location>
</feature>
<dbReference type="EMBL" id="JACBFH010000001">
    <property type="protein sequence ID" value="NYY89657.1"/>
    <property type="molecule type" value="Genomic_DNA"/>
</dbReference>
<dbReference type="PROSITE" id="PS00498">
    <property type="entry name" value="TYROSINASE_2"/>
    <property type="match status" value="1"/>
</dbReference>
<dbReference type="InterPro" id="IPR016084">
    <property type="entry name" value="Haem_Oase-like_multi-hlx"/>
</dbReference>
<evidence type="ECO:0000313" key="5">
    <source>
        <dbReference type="Proteomes" id="UP000564836"/>
    </source>
</evidence>
<dbReference type="Pfam" id="PF18417">
    <property type="entry name" value="LodA_C"/>
    <property type="match status" value="1"/>
</dbReference>
<accession>A0A7Z0TPS4</accession>
<evidence type="ECO:0000256" key="1">
    <source>
        <dbReference type="SAM" id="MobiDB-lite"/>
    </source>
</evidence>
<organism evidence="3">
    <name type="scientific">Bradyrhizobium barranii subsp. barranii</name>
    <dbReference type="NCBI Taxonomy" id="2823807"/>
    <lineage>
        <taxon>Bacteria</taxon>
        <taxon>Pseudomonadati</taxon>
        <taxon>Pseudomonadota</taxon>
        <taxon>Alphaproteobacteria</taxon>
        <taxon>Hyphomicrobiales</taxon>
        <taxon>Nitrobacteraceae</taxon>
        <taxon>Bradyrhizobium</taxon>
        <taxon>Bradyrhizobium barranii</taxon>
    </lineage>
</organism>
<dbReference type="CDD" id="cd14730">
    <property type="entry name" value="LodA_like"/>
    <property type="match status" value="1"/>
</dbReference>
<name>A0A7Z0TPS4_9BRAD</name>